<proteinExistence type="predicted"/>
<evidence type="ECO:0000313" key="3">
    <source>
        <dbReference type="Proteomes" id="UP000887458"/>
    </source>
</evidence>
<keyword evidence="3" id="KW-1185">Reference proteome</keyword>
<sequence>MARKRKKKNSDFQKIKLKAGKILPKHLNEARPEIKAKKIQINSTIESIDPIRFLSNSSINTKLKLIYLTKFNKIISQDHSQLYDGEQIQIICRYLTDDDNRVRSEVLKALRIYFKKINAWPNRSQFSPTLMMIMTFVSCGSTHIDQSIRNDSEKLLASIIEQHDSSITQQLMQLFMTKITSSTFRSLDSKFYQLLKKFIYKINEQIPSVSNVEQQVANEPKKLIWNDDHVNFLQLNDRRSLNERFSNPSSLNLTFQNIAQNNIDKLFFQTVKEMVIRDIKSLIGIGTGRVLSQIDSIKAINALEIIRQLDCYKELFQFWNNPDEIPRITLMQDNQQSTRRQLMDKKNQRIYDVQVHINRLLNNLRFLKIKNK</sequence>
<gene>
    <name evidence="2" type="primary">TEX10</name>
    <name evidence="2" type="ORF">DERP_012290</name>
</gene>
<dbReference type="InterPro" id="IPR024679">
    <property type="entry name" value="Ipi1_N"/>
</dbReference>
<organism evidence="2 3">
    <name type="scientific">Dermatophagoides pteronyssinus</name>
    <name type="common">European house dust mite</name>
    <dbReference type="NCBI Taxonomy" id="6956"/>
    <lineage>
        <taxon>Eukaryota</taxon>
        <taxon>Metazoa</taxon>
        <taxon>Ecdysozoa</taxon>
        <taxon>Arthropoda</taxon>
        <taxon>Chelicerata</taxon>
        <taxon>Arachnida</taxon>
        <taxon>Acari</taxon>
        <taxon>Acariformes</taxon>
        <taxon>Sarcoptiformes</taxon>
        <taxon>Astigmata</taxon>
        <taxon>Psoroptidia</taxon>
        <taxon>Analgoidea</taxon>
        <taxon>Pyroglyphidae</taxon>
        <taxon>Dermatophagoidinae</taxon>
        <taxon>Dermatophagoides</taxon>
    </lineage>
</organism>
<name>A0ABQ8JQA8_DERPT</name>
<reference evidence="2 3" key="1">
    <citation type="journal article" date="2018" name="J. Allergy Clin. Immunol.">
        <title>High-quality assembly of Dermatophagoides pteronyssinus genome and transcriptome reveals a wide range of novel allergens.</title>
        <authorList>
            <person name="Liu X.Y."/>
            <person name="Yang K.Y."/>
            <person name="Wang M.Q."/>
            <person name="Kwok J.S."/>
            <person name="Zeng X."/>
            <person name="Yang Z."/>
            <person name="Xiao X.J."/>
            <person name="Lau C.P."/>
            <person name="Li Y."/>
            <person name="Huang Z.M."/>
            <person name="Ba J.G."/>
            <person name="Yim A.K."/>
            <person name="Ouyang C.Y."/>
            <person name="Ngai S.M."/>
            <person name="Chan T.F."/>
            <person name="Leung E.L."/>
            <person name="Liu L."/>
            <person name="Liu Z.G."/>
            <person name="Tsui S.K."/>
        </authorList>
    </citation>
    <scope>NUCLEOTIDE SEQUENCE [LARGE SCALE GENOMIC DNA]</scope>
    <source>
        <strain evidence="2">Derp</strain>
    </source>
</reference>
<evidence type="ECO:0000259" key="1">
    <source>
        <dbReference type="Pfam" id="PF12333"/>
    </source>
</evidence>
<dbReference type="SUPFAM" id="SSF48371">
    <property type="entry name" value="ARM repeat"/>
    <property type="match status" value="1"/>
</dbReference>
<dbReference type="Pfam" id="PF12333">
    <property type="entry name" value="Ipi1_N"/>
    <property type="match status" value="1"/>
</dbReference>
<protein>
    <submittedName>
        <fullName evidence="2">Testis-expressed sequence 10 protein</fullName>
    </submittedName>
</protein>
<evidence type="ECO:0000313" key="2">
    <source>
        <dbReference type="EMBL" id="KAH9424804.1"/>
    </source>
</evidence>
<dbReference type="InterPro" id="IPR016024">
    <property type="entry name" value="ARM-type_fold"/>
</dbReference>
<comment type="caution">
    <text evidence="2">The sequence shown here is derived from an EMBL/GenBank/DDBJ whole genome shotgun (WGS) entry which is preliminary data.</text>
</comment>
<accession>A0ABQ8JQA8</accession>
<dbReference type="EMBL" id="NJHN03000025">
    <property type="protein sequence ID" value="KAH9424804.1"/>
    <property type="molecule type" value="Genomic_DNA"/>
</dbReference>
<reference evidence="2 3" key="2">
    <citation type="journal article" date="2022" name="Mol. Biol. Evol.">
        <title>Comparative Genomics Reveals Insights into the Divergent Evolution of Astigmatic Mites and Household Pest Adaptations.</title>
        <authorList>
            <person name="Xiong Q."/>
            <person name="Wan A.T."/>
            <person name="Liu X."/>
            <person name="Fung C.S."/>
            <person name="Xiao X."/>
            <person name="Malainual N."/>
            <person name="Hou J."/>
            <person name="Wang L."/>
            <person name="Wang M."/>
            <person name="Yang K.Y."/>
            <person name="Cui Y."/>
            <person name="Leung E.L."/>
            <person name="Nong W."/>
            <person name="Shin S.K."/>
            <person name="Au S.W."/>
            <person name="Jeong K.Y."/>
            <person name="Chew F.T."/>
            <person name="Hui J.H."/>
            <person name="Leung T.F."/>
            <person name="Tungtrongchitr A."/>
            <person name="Zhong N."/>
            <person name="Liu Z."/>
            <person name="Tsui S.K."/>
        </authorList>
    </citation>
    <scope>NUCLEOTIDE SEQUENCE [LARGE SCALE GENOMIC DNA]</scope>
    <source>
        <strain evidence="2">Derp</strain>
    </source>
</reference>
<dbReference type="Proteomes" id="UP000887458">
    <property type="component" value="Unassembled WGS sequence"/>
</dbReference>
<feature type="domain" description="Pre-rRNA-processing protein Ipi1 N-terminal" evidence="1">
    <location>
        <begin position="126"/>
        <end position="193"/>
    </location>
</feature>